<sequence>MLLVDLPPEVLLVIINRLDIPDVLNIRQTCRTLFHATCDRAIWMSLLEEQTTYLPFASEVLEDYQHDNNLPDYSTSSIEALVVKACRIEEKWAAPRRVHTGSHNGKLHIIKRDDGATKLLGLEMVFDRWILAVYFEGAVCLYDAKPSDDFDASREDMPILRAFLAKGVPYMSYAISLDPSENTLFLALAHPKSPHIIEIFGINLGLLSLEQGVSTSIFRLMHTITLPTYKNIKALNAAERLLVLSLPTGVELLPWDTSSRDAKSGKAQSIIVQNEDLESLVDGIVATTFFGTYLLIFRTHTLSIHDHNDASERPFPSLKHTFALTFRQVSFSAPSESMNPASKVMTYTMSIFAYDVIQGLFHYTIRLLVPPSSSELPPSLDVHLTGVYPLAVGIVQPSALHTALTTTSTYYSNFSPRGHSMSSATVTSPYDSPTSDVEYASRGFLSAHCVGPQAKRAIWVERKRSSTSREVHVWNRHKPWDKRIYVSGHLDRGGKVAEDDPTLSSTVEMKRQVVYSLDSYDLRDDINFCAFGEIYGTIVLGHRSGDLSVLKL</sequence>
<dbReference type="PROSITE" id="PS50181">
    <property type="entry name" value="FBOX"/>
    <property type="match status" value="1"/>
</dbReference>
<gene>
    <name evidence="2" type="ORF">CVT26_007428</name>
</gene>
<reference evidence="2 3" key="1">
    <citation type="journal article" date="2018" name="Evol. Lett.">
        <title>Horizontal gene cluster transfer increased hallucinogenic mushroom diversity.</title>
        <authorList>
            <person name="Reynolds H.T."/>
            <person name="Vijayakumar V."/>
            <person name="Gluck-Thaler E."/>
            <person name="Korotkin H.B."/>
            <person name="Matheny P.B."/>
            <person name="Slot J.C."/>
        </authorList>
    </citation>
    <scope>NUCLEOTIDE SEQUENCE [LARGE SCALE GENOMIC DNA]</scope>
    <source>
        <strain evidence="2 3">SRW20</strain>
    </source>
</reference>
<dbReference type="OrthoDB" id="3211970at2759"/>
<name>A0A409WQ53_9AGAR</name>
<dbReference type="Gene3D" id="1.20.1280.50">
    <property type="match status" value="1"/>
</dbReference>
<organism evidence="2 3">
    <name type="scientific">Gymnopilus dilepis</name>
    <dbReference type="NCBI Taxonomy" id="231916"/>
    <lineage>
        <taxon>Eukaryota</taxon>
        <taxon>Fungi</taxon>
        <taxon>Dikarya</taxon>
        <taxon>Basidiomycota</taxon>
        <taxon>Agaricomycotina</taxon>
        <taxon>Agaricomycetes</taxon>
        <taxon>Agaricomycetidae</taxon>
        <taxon>Agaricales</taxon>
        <taxon>Agaricineae</taxon>
        <taxon>Hymenogastraceae</taxon>
        <taxon>Gymnopilus</taxon>
    </lineage>
</organism>
<evidence type="ECO:0000259" key="1">
    <source>
        <dbReference type="PROSITE" id="PS50181"/>
    </source>
</evidence>
<dbReference type="InParanoid" id="A0A409WQ53"/>
<feature type="domain" description="F-box" evidence="1">
    <location>
        <begin position="1"/>
        <end position="46"/>
    </location>
</feature>
<dbReference type="SUPFAM" id="SSF81383">
    <property type="entry name" value="F-box domain"/>
    <property type="match status" value="1"/>
</dbReference>
<dbReference type="AlphaFoldDB" id="A0A409WQ53"/>
<protein>
    <recommendedName>
        <fullName evidence="1">F-box domain-containing protein</fullName>
    </recommendedName>
</protein>
<proteinExistence type="predicted"/>
<keyword evidence="3" id="KW-1185">Reference proteome</keyword>
<dbReference type="InterPro" id="IPR036047">
    <property type="entry name" value="F-box-like_dom_sf"/>
</dbReference>
<dbReference type="SMART" id="SM00256">
    <property type="entry name" value="FBOX"/>
    <property type="match status" value="1"/>
</dbReference>
<accession>A0A409WQ53</accession>
<dbReference type="Proteomes" id="UP000284706">
    <property type="component" value="Unassembled WGS sequence"/>
</dbReference>
<evidence type="ECO:0000313" key="2">
    <source>
        <dbReference type="EMBL" id="PPQ80623.1"/>
    </source>
</evidence>
<evidence type="ECO:0000313" key="3">
    <source>
        <dbReference type="Proteomes" id="UP000284706"/>
    </source>
</evidence>
<dbReference type="EMBL" id="NHYE01004939">
    <property type="protein sequence ID" value="PPQ80623.1"/>
    <property type="molecule type" value="Genomic_DNA"/>
</dbReference>
<dbReference type="InterPro" id="IPR001810">
    <property type="entry name" value="F-box_dom"/>
</dbReference>
<comment type="caution">
    <text evidence="2">The sequence shown here is derived from an EMBL/GenBank/DDBJ whole genome shotgun (WGS) entry which is preliminary data.</text>
</comment>
<dbReference type="Pfam" id="PF12937">
    <property type="entry name" value="F-box-like"/>
    <property type="match status" value="1"/>
</dbReference>